<dbReference type="EMBL" id="JBJUIK010000002">
    <property type="protein sequence ID" value="KAL3536194.1"/>
    <property type="molecule type" value="Genomic_DNA"/>
</dbReference>
<reference evidence="2 3" key="1">
    <citation type="submission" date="2024-11" db="EMBL/GenBank/DDBJ databases">
        <title>A near-complete genome assembly of Cinchona calisaya.</title>
        <authorList>
            <person name="Lian D.C."/>
            <person name="Zhao X.W."/>
            <person name="Wei L."/>
        </authorList>
    </citation>
    <scope>NUCLEOTIDE SEQUENCE [LARGE SCALE GENOMIC DNA]</scope>
    <source>
        <tissue evidence="2">Nenye</tissue>
    </source>
</reference>
<sequence length="227" mass="24932">MEIINMMAKSKGSIEPNHELSPTQLEKEHFGPWMMASSYAKRNLQKSQGQVSTRKKGNSTSSLTTKNGDYENIGNFSGSRFMSLIVVEDQENQHPVFLEKDISVTNQKIRDIPTPLLGVAFSAQKAQGTSNSNNTSTRKAKGKFVISLGCKTSNSPVQVMISQTVLERPSQPSQETSSVIFKPLEPSKPETSVLPNGAMDCDATGRETTLDQSVDCLRRPQIKTLLP</sequence>
<feature type="region of interest" description="Disordered" evidence="1">
    <location>
        <begin position="41"/>
        <end position="67"/>
    </location>
</feature>
<name>A0ABD3AZ04_9GENT</name>
<gene>
    <name evidence="2" type="ORF">ACH5RR_004655</name>
</gene>
<organism evidence="2 3">
    <name type="scientific">Cinchona calisaya</name>
    <dbReference type="NCBI Taxonomy" id="153742"/>
    <lineage>
        <taxon>Eukaryota</taxon>
        <taxon>Viridiplantae</taxon>
        <taxon>Streptophyta</taxon>
        <taxon>Embryophyta</taxon>
        <taxon>Tracheophyta</taxon>
        <taxon>Spermatophyta</taxon>
        <taxon>Magnoliopsida</taxon>
        <taxon>eudicotyledons</taxon>
        <taxon>Gunneridae</taxon>
        <taxon>Pentapetalae</taxon>
        <taxon>asterids</taxon>
        <taxon>lamiids</taxon>
        <taxon>Gentianales</taxon>
        <taxon>Rubiaceae</taxon>
        <taxon>Cinchonoideae</taxon>
        <taxon>Cinchoneae</taxon>
        <taxon>Cinchona</taxon>
    </lineage>
</organism>
<dbReference type="AlphaFoldDB" id="A0ABD3AZ04"/>
<proteinExistence type="predicted"/>
<dbReference type="Proteomes" id="UP001630127">
    <property type="component" value="Unassembled WGS sequence"/>
</dbReference>
<feature type="compositionally biased region" description="Polar residues" evidence="1">
    <location>
        <begin position="45"/>
        <end position="67"/>
    </location>
</feature>
<keyword evidence="3" id="KW-1185">Reference proteome</keyword>
<accession>A0ABD3AZ04</accession>
<evidence type="ECO:0000313" key="2">
    <source>
        <dbReference type="EMBL" id="KAL3536194.1"/>
    </source>
</evidence>
<evidence type="ECO:0000313" key="3">
    <source>
        <dbReference type="Proteomes" id="UP001630127"/>
    </source>
</evidence>
<comment type="caution">
    <text evidence="2">The sequence shown here is derived from an EMBL/GenBank/DDBJ whole genome shotgun (WGS) entry which is preliminary data.</text>
</comment>
<protein>
    <submittedName>
        <fullName evidence="2">Uncharacterized protein</fullName>
    </submittedName>
</protein>
<evidence type="ECO:0000256" key="1">
    <source>
        <dbReference type="SAM" id="MobiDB-lite"/>
    </source>
</evidence>